<dbReference type="AlphaFoldDB" id="A0A372IQW4"/>
<dbReference type="SUPFAM" id="SSF69618">
    <property type="entry name" value="HemD-like"/>
    <property type="match status" value="1"/>
</dbReference>
<evidence type="ECO:0000256" key="9">
    <source>
        <dbReference type="RuleBase" id="RU366031"/>
    </source>
</evidence>
<protein>
    <recommendedName>
        <fullName evidence="7 9">Uroporphyrinogen-III synthase</fullName>
        <ecNumber evidence="3 9">4.2.1.75</ecNumber>
    </recommendedName>
</protein>
<dbReference type="EMBL" id="QVQT01000002">
    <property type="protein sequence ID" value="RFU17305.1"/>
    <property type="molecule type" value="Genomic_DNA"/>
</dbReference>
<dbReference type="UniPathway" id="UPA00251">
    <property type="reaction ID" value="UER00320"/>
</dbReference>
<evidence type="ECO:0000256" key="2">
    <source>
        <dbReference type="ARBA" id="ARBA00008133"/>
    </source>
</evidence>
<organism evidence="11 12">
    <name type="scientific">Paracidobacterium acidisoli</name>
    <dbReference type="NCBI Taxonomy" id="2303751"/>
    <lineage>
        <taxon>Bacteria</taxon>
        <taxon>Pseudomonadati</taxon>
        <taxon>Acidobacteriota</taxon>
        <taxon>Terriglobia</taxon>
        <taxon>Terriglobales</taxon>
        <taxon>Acidobacteriaceae</taxon>
        <taxon>Paracidobacterium</taxon>
    </lineage>
</organism>
<dbReference type="InterPro" id="IPR039793">
    <property type="entry name" value="UROS/Hem4"/>
</dbReference>
<accession>A0A372IQW4</accession>
<dbReference type="InterPro" id="IPR036108">
    <property type="entry name" value="4pyrrol_syn_uPrphyn_synt_sf"/>
</dbReference>
<comment type="pathway">
    <text evidence="1 9">Porphyrin-containing compound metabolism; protoporphyrin-IX biosynthesis; coproporphyrinogen-III from 5-aminolevulinate: step 3/4.</text>
</comment>
<dbReference type="GO" id="GO:0004852">
    <property type="term" value="F:uroporphyrinogen-III synthase activity"/>
    <property type="evidence" value="ECO:0007669"/>
    <property type="project" value="UniProtKB-UniRule"/>
</dbReference>
<keyword evidence="5 9" id="KW-0627">Porphyrin biosynthesis</keyword>
<dbReference type="PANTHER" id="PTHR38042">
    <property type="entry name" value="UROPORPHYRINOGEN-III SYNTHASE, CHLOROPLASTIC"/>
    <property type="match status" value="1"/>
</dbReference>
<comment type="caution">
    <text evidence="11">The sequence shown here is derived from an EMBL/GenBank/DDBJ whole genome shotgun (WGS) entry which is preliminary data.</text>
</comment>
<dbReference type="GO" id="GO:0006782">
    <property type="term" value="P:protoporphyrinogen IX biosynthetic process"/>
    <property type="evidence" value="ECO:0007669"/>
    <property type="project" value="UniProtKB-UniRule"/>
</dbReference>
<feature type="domain" description="Tetrapyrrole biosynthesis uroporphyrinogen III synthase" evidence="10">
    <location>
        <begin position="32"/>
        <end position="263"/>
    </location>
</feature>
<dbReference type="EC" id="4.2.1.75" evidence="3 9"/>
<dbReference type="RefSeq" id="WP_117298052.1">
    <property type="nucleotide sequence ID" value="NZ_QVQT02000002.1"/>
</dbReference>
<evidence type="ECO:0000256" key="5">
    <source>
        <dbReference type="ARBA" id="ARBA00023244"/>
    </source>
</evidence>
<gene>
    <name evidence="11" type="ORF">D0Y96_03825</name>
</gene>
<evidence type="ECO:0000256" key="4">
    <source>
        <dbReference type="ARBA" id="ARBA00023239"/>
    </source>
</evidence>
<dbReference type="Gene3D" id="3.40.50.10090">
    <property type="match status" value="2"/>
</dbReference>
<dbReference type="Pfam" id="PF02602">
    <property type="entry name" value="HEM4"/>
    <property type="match status" value="1"/>
</dbReference>
<sequence>MTASPSLTGEPMPLPLQGHSVLVTRARHQAGRLTAELQALGASVIEIPTLEIAPPASYEPLDQALGQLQRYDWLIITSTNTVQVLRERMAVLGLTRASFAHLEIAAVGSATAESLREIGFRVSFMPKEYVAESLIDALGDQIRGQSVLLVRAAIARDLIPDAFRERGAEISVVDAYTTIVPRSSVERIQELFAAKEDLPGAATFTSSSSVTNFFALLSEAGIRRQPPAMKAISIGPVTSQTLRSYQWEPAAEADPHTIAGLVAAVKKGLANRE</sequence>
<dbReference type="CDD" id="cd06578">
    <property type="entry name" value="HemD"/>
    <property type="match status" value="1"/>
</dbReference>
<name>A0A372IQW4_9BACT</name>
<reference evidence="11 12" key="1">
    <citation type="submission" date="2018-08" db="EMBL/GenBank/DDBJ databases">
        <title>Acidipila sp. 4G-K13, an acidobacterium isolated from forest soil.</title>
        <authorList>
            <person name="Gao Z.-H."/>
            <person name="Qiu L.-H."/>
        </authorList>
    </citation>
    <scope>NUCLEOTIDE SEQUENCE [LARGE SCALE GENOMIC DNA]</scope>
    <source>
        <strain evidence="11 12">4G-K13</strain>
    </source>
</reference>
<comment type="function">
    <text evidence="6 9">Catalyzes cyclization of the linear tetrapyrrole, hydroxymethylbilane, to the macrocyclic uroporphyrinogen III.</text>
</comment>
<evidence type="ECO:0000256" key="6">
    <source>
        <dbReference type="ARBA" id="ARBA00037589"/>
    </source>
</evidence>
<evidence type="ECO:0000313" key="12">
    <source>
        <dbReference type="Proteomes" id="UP000264702"/>
    </source>
</evidence>
<evidence type="ECO:0000256" key="7">
    <source>
        <dbReference type="ARBA" id="ARBA00040167"/>
    </source>
</evidence>
<dbReference type="GO" id="GO:0006780">
    <property type="term" value="P:uroporphyrinogen III biosynthetic process"/>
    <property type="evidence" value="ECO:0007669"/>
    <property type="project" value="UniProtKB-UniRule"/>
</dbReference>
<keyword evidence="12" id="KW-1185">Reference proteome</keyword>
<evidence type="ECO:0000256" key="8">
    <source>
        <dbReference type="ARBA" id="ARBA00048617"/>
    </source>
</evidence>
<dbReference type="InterPro" id="IPR003754">
    <property type="entry name" value="4pyrrol_synth_uPrphyn_synth"/>
</dbReference>
<evidence type="ECO:0000256" key="3">
    <source>
        <dbReference type="ARBA" id="ARBA00013109"/>
    </source>
</evidence>
<evidence type="ECO:0000313" key="11">
    <source>
        <dbReference type="EMBL" id="RFU17305.1"/>
    </source>
</evidence>
<dbReference type="Proteomes" id="UP000264702">
    <property type="component" value="Unassembled WGS sequence"/>
</dbReference>
<proteinExistence type="inferred from homology"/>
<evidence type="ECO:0000256" key="1">
    <source>
        <dbReference type="ARBA" id="ARBA00004772"/>
    </source>
</evidence>
<dbReference type="OrthoDB" id="9815856at2"/>
<keyword evidence="4 9" id="KW-0456">Lyase</keyword>
<comment type="similarity">
    <text evidence="2 9">Belongs to the uroporphyrinogen-III synthase family.</text>
</comment>
<dbReference type="PANTHER" id="PTHR38042:SF1">
    <property type="entry name" value="UROPORPHYRINOGEN-III SYNTHASE, CHLOROPLASTIC"/>
    <property type="match status" value="1"/>
</dbReference>
<evidence type="ECO:0000259" key="10">
    <source>
        <dbReference type="Pfam" id="PF02602"/>
    </source>
</evidence>
<comment type="catalytic activity">
    <reaction evidence="8 9">
        <text>hydroxymethylbilane = uroporphyrinogen III + H2O</text>
        <dbReference type="Rhea" id="RHEA:18965"/>
        <dbReference type="ChEBI" id="CHEBI:15377"/>
        <dbReference type="ChEBI" id="CHEBI:57308"/>
        <dbReference type="ChEBI" id="CHEBI:57845"/>
        <dbReference type="EC" id="4.2.1.75"/>
    </reaction>
</comment>